<dbReference type="EMBL" id="AYCK01001768">
    <property type="status" value="NOT_ANNOTATED_CDS"/>
    <property type="molecule type" value="Genomic_DNA"/>
</dbReference>
<dbReference type="PANTHER" id="PTHR46024:SF1">
    <property type="entry name" value="HISTONE-LYSINE N-METHYLTRANSFERASE EGGLESS"/>
    <property type="match status" value="1"/>
</dbReference>
<dbReference type="eggNOG" id="KOG1141">
    <property type="taxonomic scope" value="Eukaryota"/>
</dbReference>
<comment type="subcellular location">
    <subcellularLocation>
        <location evidence="1">Nucleus</location>
    </subcellularLocation>
</comment>
<feature type="domain" description="Histone methyltransferase Tudor" evidence="5">
    <location>
        <begin position="260"/>
        <end position="307"/>
    </location>
</feature>
<dbReference type="Gene3D" id="2.30.30.140">
    <property type="match status" value="2"/>
</dbReference>
<dbReference type="GO" id="GO:0005634">
    <property type="term" value="C:nucleus"/>
    <property type="evidence" value="ECO:0007669"/>
    <property type="project" value="UniProtKB-SubCell"/>
</dbReference>
<keyword evidence="7" id="KW-1185">Reference proteome</keyword>
<evidence type="ECO:0000256" key="2">
    <source>
        <dbReference type="ARBA" id="ARBA00023242"/>
    </source>
</evidence>
<dbReference type="STRING" id="48698.ENSPFOP00000022148"/>
<protein>
    <recommendedName>
        <fullName evidence="8">Tudor domain-containing protein</fullName>
    </recommendedName>
</protein>
<evidence type="ECO:0000256" key="1">
    <source>
        <dbReference type="ARBA" id="ARBA00004123"/>
    </source>
</evidence>
<keyword evidence="2" id="KW-0539">Nucleus</keyword>
<reference evidence="7" key="1">
    <citation type="submission" date="2013-10" db="EMBL/GenBank/DDBJ databases">
        <authorList>
            <person name="Schartl M."/>
            <person name="Warren W."/>
        </authorList>
    </citation>
    <scope>NUCLEOTIDE SEQUENCE [LARGE SCALE GENOMIC DNA]</scope>
    <source>
        <strain evidence="7">female</strain>
    </source>
</reference>
<sequence length="329" mass="37500">MDDLNDENLQKKPVVVLTRLPEFTLNALQPPTPQQFDSEAESHGSSDSDMLWEPGDDSGDSDFGVVFPPPSPAAEISPIIVSAAFASHSNETRNVRPDLPEPEIKLDMVVLARRRVTRWQRGKIVEIINKDDGRVKYKVIFDEKGKSLVSGHHIAKETTPKLDQLYVGARVLIQSPEDEQCFLPGLLSELPSRKNRNNFMLFRFLVFLDDHTPVYVSLPSLYLVCRQMDDPLGDLPESPHKCFMAQYLRSWPYPHLTHYKEGQILKIELNGVHQKCHVELVDCSLMKVVFEENGETDWIHRGSLRLEHMSKFLELKQNRGSKADDSDSK</sequence>
<dbReference type="InterPro" id="IPR051516">
    <property type="entry name" value="SETDB_methyltransferase"/>
</dbReference>
<accession>A0A096LSK7</accession>
<dbReference type="GeneTree" id="ENSGT00880000138402"/>
<name>A0A096LSK7_POEFO</name>
<proteinExistence type="predicted"/>
<evidence type="ECO:0008006" key="8">
    <source>
        <dbReference type="Google" id="ProtNLM"/>
    </source>
</evidence>
<reference evidence="6" key="3">
    <citation type="submission" date="2025-09" db="UniProtKB">
        <authorList>
            <consortium name="Ensembl"/>
        </authorList>
    </citation>
    <scope>IDENTIFICATION</scope>
</reference>
<evidence type="ECO:0000256" key="3">
    <source>
        <dbReference type="SAM" id="MobiDB-lite"/>
    </source>
</evidence>
<dbReference type="Pfam" id="PF18358">
    <property type="entry name" value="Tudor_4"/>
    <property type="match status" value="1"/>
</dbReference>
<evidence type="ECO:0000259" key="5">
    <source>
        <dbReference type="Pfam" id="PF18358"/>
    </source>
</evidence>
<dbReference type="Pfam" id="PF18300">
    <property type="entry name" value="DUF5604"/>
    <property type="match status" value="1"/>
</dbReference>
<evidence type="ECO:0000313" key="7">
    <source>
        <dbReference type="Proteomes" id="UP000028760"/>
    </source>
</evidence>
<feature type="compositionally biased region" description="Polar residues" evidence="3">
    <location>
        <begin position="26"/>
        <end position="39"/>
    </location>
</feature>
<dbReference type="GO" id="GO:0070828">
    <property type="term" value="P:heterochromatin organization"/>
    <property type="evidence" value="ECO:0007669"/>
    <property type="project" value="TreeGrafter"/>
</dbReference>
<dbReference type="GO" id="GO:0046974">
    <property type="term" value="F:histone H3K9 methyltransferase activity"/>
    <property type="evidence" value="ECO:0007669"/>
    <property type="project" value="TreeGrafter"/>
</dbReference>
<dbReference type="AlphaFoldDB" id="A0A096LSK7"/>
<dbReference type="Ensembl" id="ENSPFOT00000031497.1">
    <property type="protein sequence ID" value="ENSPFOP00000022148.1"/>
    <property type="gene ID" value="ENSPFOG00000024053.1"/>
</dbReference>
<evidence type="ECO:0000259" key="4">
    <source>
        <dbReference type="Pfam" id="PF18300"/>
    </source>
</evidence>
<dbReference type="GO" id="GO:0010629">
    <property type="term" value="P:negative regulation of gene expression"/>
    <property type="evidence" value="ECO:0007669"/>
    <property type="project" value="TreeGrafter"/>
</dbReference>
<organism evidence="6 7">
    <name type="scientific">Poecilia formosa</name>
    <name type="common">Amazon molly</name>
    <name type="synonym">Limia formosa</name>
    <dbReference type="NCBI Taxonomy" id="48698"/>
    <lineage>
        <taxon>Eukaryota</taxon>
        <taxon>Metazoa</taxon>
        <taxon>Chordata</taxon>
        <taxon>Craniata</taxon>
        <taxon>Vertebrata</taxon>
        <taxon>Euteleostomi</taxon>
        <taxon>Actinopterygii</taxon>
        <taxon>Neopterygii</taxon>
        <taxon>Teleostei</taxon>
        <taxon>Neoteleostei</taxon>
        <taxon>Acanthomorphata</taxon>
        <taxon>Ovalentaria</taxon>
        <taxon>Atherinomorphae</taxon>
        <taxon>Cyprinodontiformes</taxon>
        <taxon>Poeciliidae</taxon>
        <taxon>Poeciliinae</taxon>
        <taxon>Poecilia</taxon>
    </lineage>
</organism>
<dbReference type="PANTHER" id="PTHR46024">
    <property type="entry name" value="HISTONE-LYSINE N-METHYLTRANSFERASE EGGLESS"/>
    <property type="match status" value="1"/>
</dbReference>
<dbReference type="InterPro" id="IPR041292">
    <property type="entry name" value="Tudor_4"/>
</dbReference>
<evidence type="ECO:0000313" key="6">
    <source>
        <dbReference type="Ensembl" id="ENSPFOP00000022148.1"/>
    </source>
</evidence>
<dbReference type="Proteomes" id="UP000028760">
    <property type="component" value="Unassembled WGS sequence"/>
</dbReference>
<dbReference type="OMA" id="LTHYKEG"/>
<feature type="domain" description="DUF5604" evidence="4">
    <location>
        <begin position="107"/>
        <end position="155"/>
    </location>
</feature>
<dbReference type="InterPro" id="IPR040880">
    <property type="entry name" value="DUF5604"/>
</dbReference>
<feature type="region of interest" description="Disordered" evidence="3">
    <location>
        <begin position="26"/>
        <end position="68"/>
    </location>
</feature>
<reference evidence="6" key="2">
    <citation type="submission" date="2025-08" db="UniProtKB">
        <authorList>
            <consortium name="Ensembl"/>
        </authorList>
    </citation>
    <scope>IDENTIFICATION</scope>
</reference>